<feature type="compositionally biased region" description="Polar residues" evidence="9">
    <location>
        <begin position="36"/>
        <end position="45"/>
    </location>
</feature>
<comment type="function">
    <text evidence="7">Responsible for the coupling of flagellin expression to flagellar assembly by preventing expression of the flagellin genes when a component of the middle class of proteins is defective. It negatively regulates flagellar genes by inhibiting the activity of FliA by directly binding to FliA.</text>
</comment>
<keyword evidence="3" id="KW-0678">Repressor</keyword>
<keyword evidence="11" id="KW-0966">Cell projection</keyword>
<name>A0A5E4W721_9BURK</name>
<comment type="similarity">
    <text evidence="1">Belongs to the FlgM family.</text>
</comment>
<dbReference type="Pfam" id="PF04316">
    <property type="entry name" value="FlgM"/>
    <property type="match status" value="1"/>
</dbReference>
<evidence type="ECO:0000256" key="1">
    <source>
        <dbReference type="ARBA" id="ARBA00005322"/>
    </source>
</evidence>
<evidence type="ECO:0000313" key="12">
    <source>
        <dbReference type="Proteomes" id="UP000414233"/>
    </source>
</evidence>
<gene>
    <name evidence="11" type="primary">flgM</name>
    <name evidence="11" type="ORF">PTE30175_02969</name>
</gene>
<keyword evidence="11" id="KW-0282">Flagellum</keyword>
<dbReference type="OrthoDB" id="9181369at2"/>
<feature type="domain" description="Anti-sigma-28 factor FlgM C-terminal" evidence="10">
    <location>
        <begin position="46"/>
        <end position="97"/>
    </location>
</feature>
<evidence type="ECO:0000259" key="10">
    <source>
        <dbReference type="Pfam" id="PF04316"/>
    </source>
</evidence>
<protein>
    <recommendedName>
        <fullName evidence="2">Negative regulator of flagellin synthesis</fullName>
    </recommendedName>
    <alternativeName>
        <fullName evidence="8">Anti-sigma-28 factor</fullName>
    </alternativeName>
</protein>
<reference evidence="11 12" key="1">
    <citation type="submission" date="2019-08" db="EMBL/GenBank/DDBJ databases">
        <authorList>
            <person name="Peeters C."/>
        </authorList>
    </citation>
    <scope>NUCLEOTIDE SEQUENCE [LARGE SCALE GENOMIC DNA]</scope>
    <source>
        <strain evidence="11 12">LMG 30175</strain>
    </source>
</reference>
<keyword evidence="5" id="KW-0805">Transcription regulation</keyword>
<keyword evidence="4" id="KW-1005">Bacterial flagellum biogenesis</keyword>
<feature type="compositionally biased region" description="Low complexity" evidence="9">
    <location>
        <begin position="14"/>
        <end position="24"/>
    </location>
</feature>
<evidence type="ECO:0000256" key="7">
    <source>
        <dbReference type="ARBA" id="ARBA00024739"/>
    </source>
</evidence>
<dbReference type="InterPro" id="IPR035890">
    <property type="entry name" value="Anti-sigma-28_factor_FlgM_sf"/>
</dbReference>
<evidence type="ECO:0000256" key="2">
    <source>
        <dbReference type="ARBA" id="ARBA00017823"/>
    </source>
</evidence>
<dbReference type="GO" id="GO:0045892">
    <property type="term" value="P:negative regulation of DNA-templated transcription"/>
    <property type="evidence" value="ECO:0007669"/>
    <property type="project" value="InterPro"/>
</dbReference>
<keyword evidence="6" id="KW-0804">Transcription</keyword>
<dbReference type="AlphaFoldDB" id="A0A5E4W721"/>
<dbReference type="GO" id="GO:0044781">
    <property type="term" value="P:bacterial-type flagellum organization"/>
    <property type="evidence" value="ECO:0007669"/>
    <property type="project" value="UniProtKB-KW"/>
</dbReference>
<evidence type="ECO:0000256" key="8">
    <source>
        <dbReference type="ARBA" id="ARBA00030117"/>
    </source>
</evidence>
<dbReference type="InterPro" id="IPR007412">
    <property type="entry name" value="FlgM"/>
</dbReference>
<evidence type="ECO:0000256" key="9">
    <source>
        <dbReference type="SAM" id="MobiDB-lite"/>
    </source>
</evidence>
<dbReference type="RefSeq" id="WP_150697813.1">
    <property type="nucleotide sequence ID" value="NZ_CABPRZ010000011.1"/>
</dbReference>
<proteinExistence type="inferred from homology"/>
<evidence type="ECO:0000256" key="3">
    <source>
        <dbReference type="ARBA" id="ARBA00022491"/>
    </source>
</evidence>
<dbReference type="SUPFAM" id="SSF101498">
    <property type="entry name" value="Anti-sigma factor FlgM"/>
    <property type="match status" value="1"/>
</dbReference>
<feature type="region of interest" description="Disordered" evidence="9">
    <location>
        <begin position="1"/>
        <end position="45"/>
    </location>
</feature>
<accession>A0A5E4W721</accession>
<evidence type="ECO:0000256" key="4">
    <source>
        <dbReference type="ARBA" id="ARBA00022795"/>
    </source>
</evidence>
<dbReference type="InterPro" id="IPR031316">
    <property type="entry name" value="FlgM_C"/>
</dbReference>
<keyword evidence="11" id="KW-0969">Cilium</keyword>
<keyword evidence="12" id="KW-1185">Reference proteome</keyword>
<organism evidence="11 12">
    <name type="scientific">Pandoraea terrae</name>
    <dbReference type="NCBI Taxonomy" id="1537710"/>
    <lineage>
        <taxon>Bacteria</taxon>
        <taxon>Pseudomonadati</taxon>
        <taxon>Pseudomonadota</taxon>
        <taxon>Betaproteobacteria</taxon>
        <taxon>Burkholderiales</taxon>
        <taxon>Burkholderiaceae</taxon>
        <taxon>Pandoraea</taxon>
    </lineage>
</organism>
<evidence type="ECO:0000256" key="6">
    <source>
        <dbReference type="ARBA" id="ARBA00023163"/>
    </source>
</evidence>
<dbReference type="Proteomes" id="UP000414233">
    <property type="component" value="Unassembled WGS sequence"/>
</dbReference>
<evidence type="ECO:0000256" key="5">
    <source>
        <dbReference type="ARBA" id="ARBA00023015"/>
    </source>
</evidence>
<dbReference type="NCBIfam" id="TIGR03824">
    <property type="entry name" value="FlgM_jcvi"/>
    <property type="match status" value="1"/>
</dbReference>
<dbReference type="EMBL" id="CABPRZ010000011">
    <property type="protein sequence ID" value="VVE19394.1"/>
    <property type="molecule type" value="Genomic_DNA"/>
</dbReference>
<sequence length="109" mass="10978">MKIEPPVNPLTGLGTAKAATERTGAAGGAAGNAPANQPSATELSASPLASQMRDLQKALAQSGSADIDVARVAEIKQAIAEGRLSINPDKIASGLIDTARELLSTQKSS</sequence>
<evidence type="ECO:0000313" key="11">
    <source>
        <dbReference type="EMBL" id="VVE19394.1"/>
    </source>
</evidence>